<evidence type="ECO:0000256" key="4">
    <source>
        <dbReference type="ARBA" id="ARBA00022448"/>
    </source>
</evidence>
<evidence type="ECO:0000256" key="9">
    <source>
        <dbReference type="ARBA" id="ARBA00022833"/>
    </source>
</evidence>
<dbReference type="FunFam" id="4.10.1060.10:FF:000001">
    <property type="entry name" value="Nuclear pore complex protein Nup153"/>
    <property type="match status" value="1"/>
</dbReference>
<evidence type="ECO:0000256" key="18">
    <source>
        <dbReference type="ARBA" id="ARBA00078197"/>
    </source>
</evidence>
<feature type="domain" description="RanBP2-type" evidence="21">
    <location>
        <begin position="30"/>
        <end position="59"/>
    </location>
</feature>
<keyword evidence="7 20" id="KW-0863">Zinc-finger</keyword>
<comment type="cofactor">
    <cofactor evidence="1">
        <name>Zn(2+)</name>
        <dbReference type="ChEBI" id="CHEBI:29105"/>
    </cofactor>
</comment>
<name>A0A672J0M4_SALFA</name>
<evidence type="ECO:0000256" key="15">
    <source>
        <dbReference type="ARBA" id="ARBA00023242"/>
    </source>
</evidence>
<evidence type="ECO:0000256" key="11">
    <source>
        <dbReference type="ARBA" id="ARBA00023010"/>
    </source>
</evidence>
<dbReference type="AlphaFoldDB" id="A0A672J0M4"/>
<keyword evidence="12" id="KW-0238">DNA-binding</keyword>
<keyword evidence="5" id="KW-0479">Metal-binding</keyword>
<evidence type="ECO:0000256" key="1">
    <source>
        <dbReference type="ARBA" id="ARBA00001947"/>
    </source>
</evidence>
<evidence type="ECO:0000313" key="22">
    <source>
        <dbReference type="Ensembl" id="ENSSFAP00005047731.1"/>
    </source>
</evidence>
<keyword evidence="11" id="KW-0811">Translocation</keyword>
<keyword evidence="23" id="KW-1185">Reference proteome</keyword>
<evidence type="ECO:0000256" key="20">
    <source>
        <dbReference type="PROSITE-ProRule" id="PRU00322"/>
    </source>
</evidence>
<dbReference type="SUPFAM" id="SSF90209">
    <property type="entry name" value="Ran binding protein zinc finger-like"/>
    <property type="match status" value="1"/>
</dbReference>
<evidence type="ECO:0000256" key="12">
    <source>
        <dbReference type="ARBA" id="ARBA00023125"/>
    </source>
</evidence>
<accession>A0A672J0M4</accession>
<evidence type="ECO:0000256" key="14">
    <source>
        <dbReference type="ARBA" id="ARBA00023136"/>
    </source>
</evidence>
<dbReference type="InterPro" id="IPR001876">
    <property type="entry name" value="Znf_RanBP2"/>
</dbReference>
<dbReference type="Proteomes" id="UP000472267">
    <property type="component" value="Chromosome 22"/>
</dbReference>
<evidence type="ECO:0000256" key="10">
    <source>
        <dbReference type="ARBA" id="ARBA00022927"/>
    </source>
</evidence>
<proteinExistence type="inferred from homology"/>
<keyword evidence="14" id="KW-0472">Membrane</keyword>
<dbReference type="Pfam" id="PF00641">
    <property type="entry name" value="Zn_ribbon_RanBP"/>
    <property type="match status" value="1"/>
</dbReference>
<evidence type="ECO:0000313" key="23">
    <source>
        <dbReference type="Proteomes" id="UP000472267"/>
    </source>
</evidence>
<evidence type="ECO:0000256" key="3">
    <source>
        <dbReference type="ARBA" id="ARBA00004567"/>
    </source>
</evidence>
<evidence type="ECO:0000259" key="21">
    <source>
        <dbReference type="PROSITE" id="PS50199"/>
    </source>
</evidence>
<dbReference type="Ensembl" id="ENSSFAT00005049337.1">
    <property type="protein sequence ID" value="ENSSFAP00005047731.1"/>
    <property type="gene ID" value="ENSSFAG00005023211.1"/>
</dbReference>
<protein>
    <recommendedName>
        <fullName evidence="17">Nuclear pore complex protein Nup153</fullName>
    </recommendedName>
    <alternativeName>
        <fullName evidence="19">153 kDa nucleoporin</fullName>
    </alternativeName>
    <alternativeName>
        <fullName evidence="18">Nucleoporin Nup153</fullName>
    </alternativeName>
</protein>
<dbReference type="GO" id="GO:0031965">
    <property type="term" value="C:nuclear membrane"/>
    <property type="evidence" value="ECO:0007669"/>
    <property type="project" value="UniProtKB-SubCell"/>
</dbReference>
<comment type="similarity">
    <text evidence="16">Belongs to the NUP153 family.</text>
</comment>
<keyword evidence="6" id="KW-0677">Repeat</keyword>
<keyword evidence="13" id="KW-0906">Nuclear pore complex</keyword>
<reference evidence="22" key="1">
    <citation type="submission" date="2019-06" db="EMBL/GenBank/DDBJ databases">
        <authorList>
            <consortium name="Wellcome Sanger Institute Data Sharing"/>
        </authorList>
    </citation>
    <scope>NUCLEOTIDE SEQUENCE [LARGE SCALE GENOMIC DNA]</scope>
</reference>
<sequence length="80" mass="8732">MLKPKESGLEKTKCLTLQVMFGLGDKFKKPEGAWDCDVCLVQNKAADVQCVVCEAAKPGASMEPKGNKHFCTSVWSGRQV</sequence>
<organism evidence="22 23">
    <name type="scientific">Salarias fasciatus</name>
    <name type="common">Jewelled blenny</name>
    <name type="synonym">Blennius fasciatus</name>
    <dbReference type="NCBI Taxonomy" id="181472"/>
    <lineage>
        <taxon>Eukaryota</taxon>
        <taxon>Metazoa</taxon>
        <taxon>Chordata</taxon>
        <taxon>Craniata</taxon>
        <taxon>Vertebrata</taxon>
        <taxon>Euteleostomi</taxon>
        <taxon>Actinopterygii</taxon>
        <taxon>Neopterygii</taxon>
        <taxon>Teleostei</taxon>
        <taxon>Neoteleostei</taxon>
        <taxon>Acanthomorphata</taxon>
        <taxon>Ovalentaria</taxon>
        <taxon>Blenniimorphae</taxon>
        <taxon>Blenniiformes</taxon>
        <taxon>Blennioidei</taxon>
        <taxon>Blenniidae</taxon>
        <taxon>Salariinae</taxon>
        <taxon>Salarias</taxon>
    </lineage>
</organism>
<evidence type="ECO:0000256" key="8">
    <source>
        <dbReference type="ARBA" id="ARBA00022816"/>
    </source>
</evidence>
<evidence type="ECO:0000256" key="5">
    <source>
        <dbReference type="ARBA" id="ARBA00022723"/>
    </source>
</evidence>
<dbReference type="SMART" id="SM00547">
    <property type="entry name" value="ZnF_RBZ"/>
    <property type="match status" value="1"/>
</dbReference>
<dbReference type="PROSITE" id="PS01358">
    <property type="entry name" value="ZF_RANBP2_1"/>
    <property type="match status" value="1"/>
</dbReference>
<evidence type="ECO:0000256" key="6">
    <source>
        <dbReference type="ARBA" id="ARBA00022737"/>
    </source>
</evidence>
<keyword evidence="9" id="KW-0862">Zinc</keyword>
<evidence type="ECO:0000256" key="19">
    <source>
        <dbReference type="ARBA" id="ARBA00079437"/>
    </source>
</evidence>
<dbReference type="GO" id="GO:0003677">
    <property type="term" value="F:DNA binding"/>
    <property type="evidence" value="ECO:0007669"/>
    <property type="project" value="UniProtKB-KW"/>
</dbReference>
<dbReference type="PROSITE" id="PS50199">
    <property type="entry name" value="ZF_RANBP2_2"/>
    <property type="match status" value="1"/>
</dbReference>
<reference evidence="22" key="3">
    <citation type="submission" date="2025-09" db="UniProtKB">
        <authorList>
            <consortium name="Ensembl"/>
        </authorList>
    </citation>
    <scope>IDENTIFICATION</scope>
</reference>
<comment type="subcellular location">
    <subcellularLocation>
        <location evidence="2">Nucleus membrane</location>
    </subcellularLocation>
    <subcellularLocation>
        <location evidence="3">Nucleus</location>
        <location evidence="3">Nuclear pore complex</location>
    </subcellularLocation>
</comment>
<evidence type="ECO:0000256" key="13">
    <source>
        <dbReference type="ARBA" id="ARBA00023132"/>
    </source>
</evidence>
<keyword evidence="8" id="KW-0509">mRNA transport</keyword>
<dbReference type="GO" id="GO:0005643">
    <property type="term" value="C:nuclear pore"/>
    <property type="evidence" value="ECO:0007669"/>
    <property type="project" value="UniProtKB-SubCell"/>
</dbReference>
<dbReference type="Gene3D" id="4.10.1060.10">
    <property type="entry name" value="Zinc finger, RanBP2-type"/>
    <property type="match status" value="1"/>
</dbReference>
<dbReference type="GO" id="GO:0051028">
    <property type="term" value="P:mRNA transport"/>
    <property type="evidence" value="ECO:0007669"/>
    <property type="project" value="UniProtKB-KW"/>
</dbReference>
<dbReference type="InterPro" id="IPR036443">
    <property type="entry name" value="Znf_RanBP2_sf"/>
</dbReference>
<dbReference type="GO" id="GO:0008270">
    <property type="term" value="F:zinc ion binding"/>
    <property type="evidence" value="ECO:0007669"/>
    <property type="project" value="UniProtKB-KW"/>
</dbReference>
<evidence type="ECO:0000256" key="16">
    <source>
        <dbReference type="ARBA" id="ARBA00060842"/>
    </source>
</evidence>
<evidence type="ECO:0000256" key="17">
    <source>
        <dbReference type="ARBA" id="ARBA00068609"/>
    </source>
</evidence>
<keyword evidence="10" id="KW-0653">Protein transport</keyword>
<keyword evidence="15" id="KW-0539">Nucleus</keyword>
<dbReference type="GO" id="GO:0015031">
    <property type="term" value="P:protein transport"/>
    <property type="evidence" value="ECO:0007669"/>
    <property type="project" value="UniProtKB-KW"/>
</dbReference>
<keyword evidence="4" id="KW-0813">Transport</keyword>
<dbReference type="InParanoid" id="A0A672J0M4"/>
<reference evidence="22" key="2">
    <citation type="submission" date="2025-08" db="UniProtKB">
        <authorList>
            <consortium name="Ensembl"/>
        </authorList>
    </citation>
    <scope>IDENTIFICATION</scope>
</reference>
<evidence type="ECO:0000256" key="2">
    <source>
        <dbReference type="ARBA" id="ARBA00004126"/>
    </source>
</evidence>
<evidence type="ECO:0000256" key="7">
    <source>
        <dbReference type="ARBA" id="ARBA00022771"/>
    </source>
</evidence>